<dbReference type="SUPFAM" id="SSF46689">
    <property type="entry name" value="Homeodomain-like"/>
    <property type="match status" value="1"/>
</dbReference>
<keyword evidence="2" id="KW-0677">Repeat</keyword>
<dbReference type="FunFam" id="1.10.10.60:FF:000351">
    <property type="entry name" value="Transcription factor GAMYB"/>
    <property type="match status" value="1"/>
</dbReference>
<dbReference type="GO" id="GO:0005634">
    <property type="term" value="C:nucleus"/>
    <property type="evidence" value="ECO:0007669"/>
    <property type="project" value="UniProtKB-SubCell"/>
</dbReference>
<evidence type="ECO:0000259" key="7">
    <source>
        <dbReference type="PROSITE" id="PS50090"/>
    </source>
</evidence>
<dbReference type="PANTHER" id="PTHR47996:SF1">
    <property type="entry name" value="MYB TRANSCRIPTION FACTOR"/>
    <property type="match status" value="1"/>
</dbReference>
<keyword evidence="5" id="KW-0804">Transcription</keyword>
<dbReference type="PANTHER" id="PTHR47996">
    <property type="entry name" value="TRANSCRIPTION FACTOR DUO1"/>
    <property type="match status" value="1"/>
</dbReference>
<evidence type="ECO:0000256" key="2">
    <source>
        <dbReference type="ARBA" id="ARBA00022737"/>
    </source>
</evidence>
<reference evidence="9" key="1">
    <citation type="submission" date="2018-02" db="EMBL/GenBank/DDBJ databases">
        <authorList>
            <person name="Cohen D.B."/>
            <person name="Kent A.D."/>
        </authorList>
    </citation>
    <scope>NUCLEOTIDE SEQUENCE</scope>
</reference>
<comment type="subcellular location">
    <subcellularLocation>
        <location evidence="1">Nucleus</location>
    </subcellularLocation>
</comment>
<dbReference type="InterPro" id="IPR053106">
    <property type="entry name" value="Plant_Male-Germline_Reg_TFs"/>
</dbReference>
<keyword evidence="3" id="KW-0805">Transcription regulation</keyword>
<evidence type="ECO:0000256" key="3">
    <source>
        <dbReference type="ARBA" id="ARBA00023015"/>
    </source>
</evidence>
<dbReference type="PROSITE" id="PS50090">
    <property type="entry name" value="MYB_LIKE"/>
    <property type="match status" value="2"/>
</dbReference>
<dbReference type="EMBL" id="OIVN01002175">
    <property type="protein sequence ID" value="SPD01240.1"/>
    <property type="molecule type" value="Genomic_DNA"/>
</dbReference>
<feature type="domain" description="Myb-like" evidence="7">
    <location>
        <begin position="7"/>
        <end position="59"/>
    </location>
</feature>
<dbReference type="PROSITE" id="PS51294">
    <property type="entry name" value="HTH_MYB"/>
    <property type="match status" value="2"/>
</dbReference>
<evidence type="ECO:0000259" key="8">
    <source>
        <dbReference type="PROSITE" id="PS51294"/>
    </source>
</evidence>
<dbReference type="InterPro" id="IPR017930">
    <property type="entry name" value="Myb_dom"/>
</dbReference>
<evidence type="ECO:0000256" key="1">
    <source>
        <dbReference type="ARBA" id="ARBA00004123"/>
    </source>
</evidence>
<dbReference type="SMART" id="SM00717">
    <property type="entry name" value="SANT"/>
    <property type="match status" value="2"/>
</dbReference>
<dbReference type="Pfam" id="PF00249">
    <property type="entry name" value="Myb_DNA-binding"/>
    <property type="match status" value="2"/>
</dbReference>
<dbReference type="FunFam" id="1.10.10.60:FF:000060">
    <property type="entry name" value="MYB transcription factor"/>
    <property type="match status" value="1"/>
</dbReference>
<evidence type="ECO:0000256" key="6">
    <source>
        <dbReference type="ARBA" id="ARBA00023242"/>
    </source>
</evidence>
<feature type="domain" description="HTH myb-type" evidence="8">
    <location>
        <begin position="64"/>
        <end position="115"/>
    </location>
</feature>
<organism evidence="9">
    <name type="scientific">Fagus sylvatica</name>
    <name type="common">Beechnut</name>
    <dbReference type="NCBI Taxonomy" id="28930"/>
    <lineage>
        <taxon>Eukaryota</taxon>
        <taxon>Viridiplantae</taxon>
        <taxon>Streptophyta</taxon>
        <taxon>Embryophyta</taxon>
        <taxon>Tracheophyta</taxon>
        <taxon>Spermatophyta</taxon>
        <taxon>Magnoliopsida</taxon>
        <taxon>eudicotyledons</taxon>
        <taxon>Gunneridae</taxon>
        <taxon>Pentapetalae</taxon>
        <taxon>rosids</taxon>
        <taxon>fabids</taxon>
        <taxon>Fagales</taxon>
        <taxon>Fagaceae</taxon>
        <taxon>Fagus</taxon>
    </lineage>
</organism>
<evidence type="ECO:0000256" key="4">
    <source>
        <dbReference type="ARBA" id="ARBA00023125"/>
    </source>
</evidence>
<dbReference type="GO" id="GO:0003677">
    <property type="term" value="F:DNA binding"/>
    <property type="evidence" value="ECO:0007669"/>
    <property type="project" value="UniProtKB-KW"/>
</dbReference>
<accession>A0A2N9GPA8</accession>
<feature type="domain" description="Myb-like" evidence="7">
    <location>
        <begin position="68"/>
        <end position="111"/>
    </location>
</feature>
<evidence type="ECO:0000256" key="5">
    <source>
        <dbReference type="ARBA" id="ARBA00023163"/>
    </source>
</evidence>
<gene>
    <name evidence="9" type="ORF">FSB_LOCUS29122</name>
</gene>
<dbReference type="CDD" id="cd00167">
    <property type="entry name" value="SANT"/>
    <property type="match status" value="2"/>
</dbReference>
<keyword evidence="4" id="KW-0238">DNA-binding</keyword>
<feature type="domain" description="HTH myb-type" evidence="8">
    <location>
        <begin position="10"/>
        <end position="63"/>
    </location>
</feature>
<dbReference type="Gene3D" id="1.10.10.60">
    <property type="entry name" value="Homeodomain-like"/>
    <property type="match status" value="2"/>
</dbReference>
<dbReference type="InterPro" id="IPR009057">
    <property type="entry name" value="Homeodomain-like_sf"/>
</dbReference>
<protein>
    <submittedName>
        <fullName evidence="9">Uncharacterized protein</fullName>
    </submittedName>
</protein>
<name>A0A2N9GPA8_FAGSY</name>
<keyword evidence="6" id="KW-0539">Nucleus</keyword>
<dbReference type="AlphaFoldDB" id="A0A2N9GPA8"/>
<dbReference type="InterPro" id="IPR001005">
    <property type="entry name" value="SANT/Myb"/>
</dbReference>
<proteinExistence type="predicted"/>
<evidence type="ECO:0000313" key="9">
    <source>
        <dbReference type="EMBL" id="SPD01240.1"/>
    </source>
</evidence>
<sequence length="313" mass="35507">MERHNDGTYIKKGPWTAEEDEVLKNFVNKYGPRDWSSIRSKGLLPRTGKSCRLRWVNKLRPNLISGCKFSAEEERVVIELQAQFGNKWAKIATYLHGRTDNDVKNFWSSRRKRLERILRTPPAKQQKNKGKDPVFHELPILEVPACGSTSTPIEEEGSLSFKNQCQPSYPENSEEYKMVALPDLVRSNLQICVPSLPMLEPTPMVPPFESSSNNPFPQLPEPQQDISLMPECHDLTPDHCDPNFLDMFKQPETLGTEHGLKFMTSMPPLGLKCNTQNAKQGGNANPSSPDCSFDDFPIEMFDFLEPLPSSSEL</sequence>